<dbReference type="EMBL" id="SRMP02000001">
    <property type="protein sequence ID" value="MFN0290301.1"/>
    <property type="molecule type" value="Genomic_DNA"/>
</dbReference>
<sequence length="343" mass="38625">MKNFIIVFIACITLSSCATAQKVAKSEAKTDSIAEKMLVYQLSNGAWPKQLHDKSVVKYELPLTDELREKIRATSYMHATIDNAATSREINALVLAYKSTGNLSYLKAAERGIDYLLKAQYPNGGWPQYYPDKSSYRAEITYNDNAMINALTIMLNIVYQKNGFEVVDAKYISKAEDAVKRGVDCILKTQVVQHGRPTIWAAQYDQNTLVPAKARAFEPASLSTGESVGVVRFLMKLKNPSEEVKTAIANAVAWFEGTKIIGLKYDKIGEKDKGLVAAPDAISWARFYDLQTNKPIFGDRDNSIKDRIEDVSQERRYGYAWYGTFAQNLLAKEYPKWLKAHEK</sequence>
<accession>A0ABW9JEB0</accession>
<reference evidence="2 3" key="1">
    <citation type="submission" date="2024-12" db="EMBL/GenBank/DDBJ databases">
        <authorList>
            <person name="Hu S."/>
        </authorList>
    </citation>
    <scope>NUCLEOTIDE SEQUENCE [LARGE SCALE GENOMIC DNA]</scope>
    <source>
        <strain evidence="2 3">P-25</strain>
    </source>
</reference>
<dbReference type="Gene3D" id="1.50.10.20">
    <property type="match status" value="1"/>
</dbReference>
<comment type="caution">
    <text evidence="2">The sequence shown here is derived from an EMBL/GenBank/DDBJ whole genome shotgun (WGS) entry which is preliminary data.</text>
</comment>
<keyword evidence="3" id="KW-1185">Reference proteome</keyword>
<dbReference type="NCBIfam" id="TIGR02474">
    <property type="entry name" value="pec_lyase"/>
    <property type="match status" value="1"/>
</dbReference>
<proteinExistence type="predicted"/>
<dbReference type="RefSeq" id="WP_138727884.1">
    <property type="nucleotide sequence ID" value="NZ_SRMP02000001.1"/>
</dbReference>
<protein>
    <submittedName>
        <fullName evidence="2">Pectate lyase</fullName>
        <ecNumber evidence="2">4.2.2.2</ecNumber>
    </submittedName>
</protein>
<dbReference type="InterPro" id="IPR012669">
    <property type="entry name" value="Pectate_lyase"/>
</dbReference>
<keyword evidence="2" id="KW-0456">Lyase</keyword>
<dbReference type="EC" id="4.2.2.2" evidence="2"/>
<keyword evidence="1" id="KW-0732">Signal</keyword>
<name>A0ABW9JEB0_9SPHI</name>
<organism evidence="2 3">
    <name type="scientific">Pedobacter helvus</name>
    <dbReference type="NCBI Taxonomy" id="2563444"/>
    <lineage>
        <taxon>Bacteria</taxon>
        <taxon>Pseudomonadati</taxon>
        <taxon>Bacteroidota</taxon>
        <taxon>Sphingobacteriia</taxon>
        <taxon>Sphingobacteriales</taxon>
        <taxon>Sphingobacteriaceae</taxon>
        <taxon>Pedobacter</taxon>
    </lineage>
</organism>
<evidence type="ECO:0000313" key="2">
    <source>
        <dbReference type="EMBL" id="MFN0290301.1"/>
    </source>
</evidence>
<dbReference type="Proteomes" id="UP001517367">
    <property type="component" value="Unassembled WGS sequence"/>
</dbReference>
<gene>
    <name evidence="2" type="primary">pelA</name>
    <name evidence="2" type="ORF">E5L68_002805</name>
</gene>
<dbReference type="SUPFAM" id="SSF81853">
    <property type="entry name" value="Family 10 polysaccharide lyase"/>
    <property type="match status" value="1"/>
</dbReference>
<feature type="signal peptide" evidence="1">
    <location>
        <begin position="1"/>
        <end position="20"/>
    </location>
</feature>
<evidence type="ECO:0000313" key="3">
    <source>
        <dbReference type="Proteomes" id="UP001517367"/>
    </source>
</evidence>
<feature type="chain" id="PRO_5045499608" evidence="1">
    <location>
        <begin position="21"/>
        <end position="343"/>
    </location>
</feature>
<dbReference type="PROSITE" id="PS51257">
    <property type="entry name" value="PROKAR_LIPOPROTEIN"/>
    <property type="match status" value="1"/>
</dbReference>
<evidence type="ECO:0000256" key="1">
    <source>
        <dbReference type="SAM" id="SignalP"/>
    </source>
</evidence>
<dbReference type="Pfam" id="PF09492">
    <property type="entry name" value="Pec_lyase"/>
    <property type="match status" value="1"/>
</dbReference>
<dbReference type="GO" id="GO:0030570">
    <property type="term" value="F:pectate lyase activity"/>
    <property type="evidence" value="ECO:0007669"/>
    <property type="project" value="UniProtKB-EC"/>
</dbReference>